<proteinExistence type="predicted"/>
<dbReference type="AlphaFoldDB" id="A0A4V1G4I6"/>
<dbReference type="Proteomes" id="UP000300879">
    <property type="component" value="Chromosome"/>
</dbReference>
<evidence type="ECO:0000313" key="2">
    <source>
        <dbReference type="Proteomes" id="UP000300879"/>
    </source>
</evidence>
<keyword evidence="2" id="KW-1185">Reference proteome</keyword>
<sequence length="70" mass="8120">MQAKESLDTLEYVQRILKEERQLEFAATPLQTSRFQVRRDEDPGRAGRTIQVCEAKVQAGWNDPGIFFSY</sequence>
<protein>
    <submittedName>
        <fullName evidence="1">Uncharacterized protein</fullName>
    </submittedName>
</protein>
<dbReference type="EMBL" id="CP040396">
    <property type="protein sequence ID" value="QCT04824.1"/>
    <property type="molecule type" value="Genomic_DNA"/>
</dbReference>
<gene>
    <name evidence="1" type="ORF">E6C60_4119</name>
</gene>
<name>A0A4V1G4I6_9BACL</name>
<organism evidence="1 2">
    <name type="scientific">Paenibacillus algicola</name>
    <dbReference type="NCBI Taxonomy" id="2565926"/>
    <lineage>
        <taxon>Bacteria</taxon>
        <taxon>Bacillati</taxon>
        <taxon>Bacillota</taxon>
        <taxon>Bacilli</taxon>
        <taxon>Bacillales</taxon>
        <taxon>Paenibacillaceae</taxon>
        <taxon>Paenibacillus</taxon>
    </lineage>
</organism>
<evidence type="ECO:0000313" key="1">
    <source>
        <dbReference type="EMBL" id="QCT04824.1"/>
    </source>
</evidence>
<reference evidence="1 2" key="1">
    <citation type="submission" date="2019-05" db="EMBL/GenBank/DDBJ databases">
        <authorList>
            <person name="Chen C."/>
        </authorList>
    </citation>
    <scope>NUCLEOTIDE SEQUENCE [LARGE SCALE GENOMIC DNA]</scope>
    <source>
        <strain evidence="1 2">HB172198</strain>
    </source>
</reference>
<accession>A0A4V1G4I6</accession>
<dbReference type="KEGG" id="palo:E6C60_4119"/>